<evidence type="ECO:0000313" key="2">
    <source>
        <dbReference type="Proteomes" id="UP001597214"/>
    </source>
</evidence>
<proteinExistence type="predicted"/>
<dbReference type="SUPFAM" id="SSF54427">
    <property type="entry name" value="NTF2-like"/>
    <property type="match status" value="1"/>
</dbReference>
<protein>
    <recommendedName>
        <fullName evidence="3">DUF4440 domain-containing protein</fullName>
    </recommendedName>
</protein>
<comment type="caution">
    <text evidence="1">The sequence shown here is derived from an EMBL/GenBank/DDBJ whole genome shotgun (WGS) entry which is preliminary data.</text>
</comment>
<keyword evidence="2" id="KW-1185">Reference proteome</keyword>
<accession>A0ABW4LVK4</accession>
<reference evidence="2" key="1">
    <citation type="journal article" date="2019" name="Int. J. Syst. Evol. Microbiol.">
        <title>The Global Catalogue of Microorganisms (GCM) 10K type strain sequencing project: providing services to taxonomists for standard genome sequencing and annotation.</title>
        <authorList>
            <consortium name="The Broad Institute Genomics Platform"/>
            <consortium name="The Broad Institute Genome Sequencing Center for Infectious Disease"/>
            <person name="Wu L."/>
            <person name="Ma J."/>
        </authorList>
    </citation>
    <scope>NUCLEOTIDE SEQUENCE [LARGE SCALE GENOMIC DNA]</scope>
    <source>
        <strain evidence="2">CCUG 49339</strain>
    </source>
</reference>
<dbReference type="EMBL" id="JBHUEM010000054">
    <property type="protein sequence ID" value="MFD1739202.1"/>
    <property type="molecule type" value="Genomic_DNA"/>
</dbReference>
<organism evidence="1 2">
    <name type="scientific">Bacillus salitolerans</name>
    <dbReference type="NCBI Taxonomy" id="1437434"/>
    <lineage>
        <taxon>Bacteria</taxon>
        <taxon>Bacillati</taxon>
        <taxon>Bacillota</taxon>
        <taxon>Bacilli</taxon>
        <taxon>Bacillales</taxon>
        <taxon>Bacillaceae</taxon>
        <taxon>Bacillus</taxon>
    </lineage>
</organism>
<evidence type="ECO:0008006" key="3">
    <source>
        <dbReference type="Google" id="ProtNLM"/>
    </source>
</evidence>
<dbReference type="RefSeq" id="WP_377930435.1">
    <property type="nucleotide sequence ID" value="NZ_JBHUEM010000054.1"/>
</dbReference>
<gene>
    <name evidence="1" type="ORF">ACFSCX_22220</name>
</gene>
<name>A0ABW4LVK4_9BACI</name>
<dbReference type="Proteomes" id="UP001597214">
    <property type="component" value="Unassembled WGS sequence"/>
</dbReference>
<dbReference type="Gene3D" id="3.10.450.50">
    <property type="match status" value="1"/>
</dbReference>
<evidence type="ECO:0000313" key="1">
    <source>
        <dbReference type="EMBL" id="MFD1739202.1"/>
    </source>
</evidence>
<sequence length="136" mass="16167">MTIEQEISNEIYKMMHLHQKFSEGKFEELNNLYSDDFQGWLYMPWVGELEHFNAASIKKGNRLAAEYYKGKDITFIYTGLKIVPQSINQAAVSYEVIHQNKEQVMMVRALALEVWRQEADGKWRIIRWYEEKGSRI</sequence>
<dbReference type="InterPro" id="IPR032710">
    <property type="entry name" value="NTF2-like_dom_sf"/>
</dbReference>